<evidence type="ECO:0000313" key="1">
    <source>
        <dbReference type="EMBL" id="KAI4354826.1"/>
    </source>
</evidence>
<protein>
    <submittedName>
        <fullName evidence="1">Uncharacterized protein</fullName>
    </submittedName>
</protein>
<dbReference type="Proteomes" id="UP000828941">
    <property type="component" value="Chromosome 2"/>
</dbReference>
<proteinExistence type="predicted"/>
<gene>
    <name evidence="1" type="ORF">L6164_003659</name>
</gene>
<organism evidence="1 2">
    <name type="scientific">Bauhinia variegata</name>
    <name type="common">Purple orchid tree</name>
    <name type="synonym">Phanera variegata</name>
    <dbReference type="NCBI Taxonomy" id="167791"/>
    <lineage>
        <taxon>Eukaryota</taxon>
        <taxon>Viridiplantae</taxon>
        <taxon>Streptophyta</taxon>
        <taxon>Embryophyta</taxon>
        <taxon>Tracheophyta</taxon>
        <taxon>Spermatophyta</taxon>
        <taxon>Magnoliopsida</taxon>
        <taxon>eudicotyledons</taxon>
        <taxon>Gunneridae</taxon>
        <taxon>Pentapetalae</taxon>
        <taxon>rosids</taxon>
        <taxon>fabids</taxon>
        <taxon>Fabales</taxon>
        <taxon>Fabaceae</taxon>
        <taxon>Cercidoideae</taxon>
        <taxon>Cercideae</taxon>
        <taxon>Bauhiniinae</taxon>
        <taxon>Bauhinia</taxon>
    </lineage>
</organism>
<evidence type="ECO:0000313" key="2">
    <source>
        <dbReference type="Proteomes" id="UP000828941"/>
    </source>
</evidence>
<name>A0ACB9Q4P9_BAUVA</name>
<comment type="caution">
    <text evidence="1">The sequence shown here is derived from an EMBL/GenBank/DDBJ whole genome shotgun (WGS) entry which is preliminary data.</text>
</comment>
<keyword evidence="2" id="KW-1185">Reference proteome</keyword>
<dbReference type="EMBL" id="CM039427">
    <property type="protein sequence ID" value="KAI4354826.1"/>
    <property type="molecule type" value="Genomic_DNA"/>
</dbReference>
<accession>A0ACB9Q4P9</accession>
<sequence length="68" mass="7774">MEMFSTVTRLLEALCHHFEKNTCIQNQVKNDGKMKLNCRWKEQAITCVVVSTLTTFSGGVRSSKLHPF</sequence>
<reference evidence="1 2" key="1">
    <citation type="journal article" date="2022" name="DNA Res.">
        <title>Chromosomal-level genome assembly of the orchid tree Bauhinia variegata (Leguminosae; Cercidoideae) supports the allotetraploid origin hypothesis of Bauhinia.</title>
        <authorList>
            <person name="Zhong Y."/>
            <person name="Chen Y."/>
            <person name="Zheng D."/>
            <person name="Pang J."/>
            <person name="Liu Y."/>
            <person name="Luo S."/>
            <person name="Meng S."/>
            <person name="Qian L."/>
            <person name="Wei D."/>
            <person name="Dai S."/>
            <person name="Zhou R."/>
        </authorList>
    </citation>
    <scope>NUCLEOTIDE SEQUENCE [LARGE SCALE GENOMIC DNA]</scope>
    <source>
        <strain evidence="1">BV-YZ2020</strain>
    </source>
</reference>